<reference evidence="2" key="2">
    <citation type="submission" date="2015-12" db="EMBL/GenBank/DDBJ databases">
        <authorList>
            <person name="Shamseldin A."/>
            <person name="Moawad H."/>
            <person name="Abd El-Rahim W.M."/>
            <person name="Sadowsky M.J."/>
        </authorList>
    </citation>
    <scope>NUCLEOTIDE SEQUENCE</scope>
</reference>
<dbReference type="EMBL" id="KU218653">
    <property type="protein sequence ID" value="ALX00033.1"/>
    <property type="molecule type" value="mRNA"/>
</dbReference>
<evidence type="ECO:0000313" key="2">
    <source>
        <dbReference type="EMBL" id="ALX00033.1"/>
    </source>
</evidence>
<protein>
    <submittedName>
        <fullName evidence="2">Uncharacterized protein</fullName>
    </submittedName>
</protein>
<feature type="non-terminal residue" evidence="2">
    <location>
        <position position="1071"/>
    </location>
</feature>
<sequence length="1071" mass="120982">MARLQQHTMSSRGAAAAAAMADMVRGLLLLLAGLVAAAAQDYSRDAVVQMYSSASVGTRMMVAKTTDTMTTSSSFGLGVSEFYGASGAATLQSAKTCVNTNYPGFGPAGDWVTQPQLSAEVKVVQKVTVVVRDNTLEMVLAKLWASSILRDNMVTVFGYILHMPNNQLPADLYTSLFYIYTDVRFKRLHTVEMVGCIPKMAFESPHSQFLILFRELKKVRPKYLSGAVEVWLDALASKRINIDLLLLVGTEPVTVDFLAGIDPSVLPVLEREIKFPPQAHAAASKESREVVGKTLSLAMGAVAAQTLPLTQPLFALILLHRPVNDMIPQREETERYIVDALRFNNVDNWNEVYEAVRGELKNGAYAVGRAALLKISTMKSVDTLIRMKARYMLQYMVLPIATYANPDYEVSSQILSTPSVNILLILNAIATYEYRKEVIQIRDRLEYYILKGYIDVEFIVKGFNRFDHVRPINILIALLTRIEVRTPNLPREIMNCVKYLKQVLIYKKYLSNLNPMVPLYFVDIEAIVNGFSGPFIPLHVVTTVTSLVEYISIETIPWATITKTITVQDCSLPRLCLFNVFRKIITVGTVKGKPLEGIIIRLIKMLDYKGDPLPDYIFSEELIVARGLSIQEVSMKRSKSRRITASSDGTVSVTDTDVLDLKKISVSVANGVVCKDIYRYTNYSRTQLVTHFSRAIQPELLYYPSKTVFVTSDYLFPGPRVDIVFSPIPVRFETEVITNIYSLHTILPAPPLGSMEDIVLRPLRLYLAHPKLYEFLGPDFNPKIYKYKTVLLRAVLKKSLTVKFVQFNKVLYTTITKYVQFLEVQNSVKVVVDERVPFPKFSVTFFQQAPDYNNLITLLPTVQVGTPQYLKVKVIMDMLQDKYFVRLLGPGFVLTRYRTRGELLIAILRQSMRLRYVRVDSVRMTTITRFIEYVEDSMISREVVVKAPFPAFSVIFENEPAPLYSIAAVLPVTIPGTAIHVRLRPLRTFLSRTDIRVIFSGFKWTVYRTKGELLRAVIKHSLTLPVVRSDVVLHTVVKEYWQYISTTVTTTTTTSMLTINHRTILHALPPP</sequence>
<reference evidence="2" key="1">
    <citation type="journal article" date="2015" name="BMC Genomics">
        <title>Combining RNA-seq and proteomic profiling to identify seminal fluid proteins in the migratory grasshopper Melanoplus sanguinipes (F).</title>
        <authorList>
            <person name="Bonilla M.L."/>
            <person name="Todd C."/>
            <person name="Erlandson M."/>
            <person name="Andres J."/>
        </authorList>
    </citation>
    <scope>NUCLEOTIDE SEQUENCE</scope>
</reference>
<feature type="chain" id="PRO_5006847895" evidence="1">
    <location>
        <begin position="40"/>
        <end position="1071"/>
    </location>
</feature>
<keyword evidence="1" id="KW-0732">Signal</keyword>
<dbReference type="AlphaFoldDB" id="A0A0U4CQI7"/>
<organism evidence="2">
    <name type="scientific">Melanoplus sanguinipes</name>
    <name type="common">Migratory grasshopper</name>
    <dbReference type="NCBI Taxonomy" id="65742"/>
    <lineage>
        <taxon>Eukaryota</taxon>
        <taxon>Metazoa</taxon>
        <taxon>Ecdysozoa</taxon>
        <taxon>Arthropoda</taxon>
        <taxon>Hexapoda</taxon>
        <taxon>Insecta</taxon>
        <taxon>Pterygota</taxon>
        <taxon>Neoptera</taxon>
        <taxon>Polyneoptera</taxon>
        <taxon>Orthoptera</taxon>
        <taxon>Caelifera</taxon>
        <taxon>Acrididea</taxon>
        <taxon>Acridomorpha</taxon>
        <taxon>Acridoidea</taxon>
        <taxon>Acrididae</taxon>
        <taxon>Melanoplinae</taxon>
        <taxon>Melanoplini</taxon>
        <taxon>Melanoplus</taxon>
    </lineage>
</organism>
<evidence type="ECO:0000256" key="1">
    <source>
        <dbReference type="SAM" id="SignalP"/>
    </source>
</evidence>
<name>A0A0U4CQI7_MELSA</name>
<proteinExistence type="evidence at transcript level"/>
<feature type="signal peptide" evidence="1">
    <location>
        <begin position="1"/>
        <end position="39"/>
    </location>
</feature>
<accession>A0A0U4CQI7</accession>